<dbReference type="RefSeq" id="WP_085361848.1">
    <property type="nucleotide sequence ID" value="NZ_NAFD01000192.1"/>
</dbReference>
<evidence type="ECO:0000313" key="3">
    <source>
        <dbReference type="Proteomes" id="UP000193553"/>
    </source>
</evidence>
<dbReference type="OrthoDB" id="9794834at2"/>
<organism evidence="2 3">
    <name type="scientific">Bradyrhizobium canariense</name>
    <dbReference type="NCBI Taxonomy" id="255045"/>
    <lineage>
        <taxon>Bacteria</taxon>
        <taxon>Pseudomonadati</taxon>
        <taxon>Pseudomonadota</taxon>
        <taxon>Alphaproteobacteria</taxon>
        <taxon>Hyphomicrobiales</taxon>
        <taxon>Nitrobacteraceae</taxon>
        <taxon>Bradyrhizobium</taxon>
    </lineage>
</organism>
<dbReference type="Proteomes" id="UP000193553">
    <property type="component" value="Unassembled WGS sequence"/>
</dbReference>
<comment type="caution">
    <text evidence="2">The sequence shown here is derived from an EMBL/GenBank/DDBJ whole genome shotgun (WGS) entry which is preliminary data.</text>
</comment>
<proteinExistence type="predicted"/>
<dbReference type="Pfam" id="PF06114">
    <property type="entry name" value="Peptidase_M78"/>
    <property type="match status" value="1"/>
</dbReference>
<feature type="domain" description="IrrE N-terminal-like" evidence="1">
    <location>
        <begin position="80"/>
        <end position="163"/>
    </location>
</feature>
<dbReference type="AlphaFoldDB" id="A0A1X3GXM7"/>
<accession>A0A1X3GXM7</accession>
<gene>
    <name evidence="2" type="ORF">BSZ18_32165</name>
</gene>
<evidence type="ECO:0000313" key="2">
    <source>
        <dbReference type="EMBL" id="OSJ03196.1"/>
    </source>
</evidence>
<protein>
    <recommendedName>
        <fullName evidence="1">IrrE N-terminal-like domain-containing protein</fullName>
    </recommendedName>
</protein>
<dbReference type="InterPro" id="IPR010359">
    <property type="entry name" value="IrrE_HExxH"/>
</dbReference>
<sequence>MYKTDEELEATARGFLRKLGLEHQVRPDMMTIISKLKHLDRSFKYRRARDAEMPDAEAQWSSNDTEIRMRESVFAAMQRGEARARMTVSHELSHYLLKHEGQLNRSQVKSAAEVSVRRIVNQESEARRLAPRILAPEHLVPEGASIEDIMTSFGLSHEAAAIRKDEIEGIRRRRRGEKRPLPQSIIDFLKEAKRRGHAVRTDLGDDDQ</sequence>
<dbReference type="EMBL" id="NAFI01000187">
    <property type="protein sequence ID" value="OSJ03196.1"/>
    <property type="molecule type" value="Genomic_DNA"/>
</dbReference>
<name>A0A1X3GXM7_9BRAD</name>
<dbReference type="Gene3D" id="1.10.10.2910">
    <property type="match status" value="1"/>
</dbReference>
<reference evidence="2 3" key="1">
    <citation type="submission" date="2017-03" db="EMBL/GenBank/DDBJ databases">
        <title>Whole genome sequences of fourteen strains of Bradyrhizobium canariense and one strain of Bradyrhizobium japonicum isolated from Lupinus (Papilionoideae: Genisteae) species in Algeria.</title>
        <authorList>
            <person name="Crovadore J."/>
            <person name="Chekireb D."/>
            <person name="Brachmann A."/>
            <person name="Chablais R."/>
            <person name="Cochard B."/>
            <person name="Lefort F."/>
        </authorList>
    </citation>
    <scope>NUCLEOTIDE SEQUENCE [LARGE SCALE GENOMIC DNA]</scope>
    <source>
        <strain evidence="2 3">UBMA195</strain>
    </source>
</reference>
<evidence type="ECO:0000259" key="1">
    <source>
        <dbReference type="Pfam" id="PF06114"/>
    </source>
</evidence>